<feature type="domain" description="Choice-of-anchor A" evidence="2">
    <location>
        <begin position="26"/>
        <end position="307"/>
    </location>
</feature>
<comment type="caution">
    <text evidence="3">The sequence shown here is derived from an EMBL/GenBank/DDBJ whole genome shotgun (WGS) entry which is preliminary data.</text>
</comment>
<dbReference type="NCBIfam" id="TIGR04215">
    <property type="entry name" value="choice_anch_A"/>
    <property type="match status" value="1"/>
</dbReference>
<feature type="signal peptide" evidence="1">
    <location>
        <begin position="1"/>
        <end position="21"/>
    </location>
</feature>
<name>A0ABV6BFA3_9GAMM</name>
<evidence type="ECO:0000313" key="3">
    <source>
        <dbReference type="EMBL" id="MFC0049565.1"/>
    </source>
</evidence>
<reference evidence="3 4" key="1">
    <citation type="submission" date="2024-09" db="EMBL/GenBank/DDBJ databases">
        <authorList>
            <person name="Sun Q."/>
            <person name="Mori K."/>
        </authorList>
    </citation>
    <scope>NUCLEOTIDE SEQUENCE [LARGE SCALE GENOMIC DNA]</scope>
    <source>
        <strain evidence="3 4">KCTC 23315</strain>
    </source>
</reference>
<evidence type="ECO:0000256" key="1">
    <source>
        <dbReference type="SAM" id="SignalP"/>
    </source>
</evidence>
<sequence length="354" mass="36995">MKLAVVLSLVAASLCSMASQAGGISLGQAANYNVFVKENFSASSSDTEGAAAIGGNLLVNGGYDFGYVNSSAPATVTVGGNVVKSGEGYLNVYDGAANTKLGDLVYGGSYSVSNGGVGTASTTKAPSSVDFNSAFTHLNKLSDELAAKTTPAVGVNRNTQDGVLVFTPAKVTADNVYVFNVTQDDLNQFHTIRVDNANISKDALIVFNMSNPNGTQAKNWTPQAKCAVGQKDCMSLTQVRYEVGALNSNSPAIANHVLFNFNGINDLRISSSVYGSILAPKAAVSTEWGVIWGQVMAKSWSGNQQVNWSPLDIPPGGNTSVSAPHPTALLLLLPALFWFRRRTGARLPQVAMAS</sequence>
<keyword evidence="4" id="KW-1185">Reference proteome</keyword>
<keyword evidence="1" id="KW-0732">Signal</keyword>
<feature type="chain" id="PRO_5046358522" evidence="1">
    <location>
        <begin position="22"/>
        <end position="354"/>
    </location>
</feature>
<dbReference type="Pfam" id="PF20597">
    <property type="entry name" value="pAdhesive_15"/>
    <property type="match status" value="1"/>
</dbReference>
<accession>A0ABV6BFA3</accession>
<organism evidence="3 4">
    <name type="scientific">Rheinheimera tilapiae</name>
    <dbReference type="NCBI Taxonomy" id="875043"/>
    <lineage>
        <taxon>Bacteria</taxon>
        <taxon>Pseudomonadati</taxon>
        <taxon>Pseudomonadota</taxon>
        <taxon>Gammaproteobacteria</taxon>
        <taxon>Chromatiales</taxon>
        <taxon>Chromatiaceae</taxon>
        <taxon>Rheinheimera</taxon>
    </lineage>
</organism>
<dbReference type="InterPro" id="IPR026588">
    <property type="entry name" value="Choice_anch_A"/>
</dbReference>
<dbReference type="RefSeq" id="WP_377245647.1">
    <property type="nucleotide sequence ID" value="NZ_JBHLXP010000003.1"/>
</dbReference>
<keyword evidence="3" id="KW-0176">Collagen</keyword>
<dbReference type="EMBL" id="JBHLXP010000003">
    <property type="protein sequence ID" value="MFC0049565.1"/>
    <property type="molecule type" value="Genomic_DNA"/>
</dbReference>
<gene>
    <name evidence="3" type="ORF">ACFFJP_14810</name>
</gene>
<dbReference type="Proteomes" id="UP001589813">
    <property type="component" value="Unassembled WGS sequence"/>
</dbReference>
<evidence type="ECO:0000259" key="2">
    <source>
        <dbReference type="Pfam" id="PF20597"/>
    </source>
</evidence>
<proteinExistence type="predicted"/>
<evidence type="ECO:0000313" key="4">
    <source>
        <dbReference type="Proteomes" id="UP001589813"/>
    </source>
</evidence>
<protein>
    <submittedName>
        <fullName evidence="3">Collagen-binding domain-containing protein</fullName>
    </submittedName>
</protein>